<protein>
    <submittedName>
        <fullName evidence="6">Transglycosylase SLT domain-containing protein</fullName>
    </submittedName>
</protein>
<evidence type="ECO:0000256" key="1">
    <source>
        <dbReference type="ARBA" id="ARBA00004339"/>
    </source>
</evidence>
<evidence type="ECO:0000313" key="7">
    <source>
        <dbReference type="Proteomes" id="UP001597380"/>
    </source>
</evidence>
<dbReference type="SUPFAM" id="SSF53955">
    <property type="entry name" value="Lysozyme-like"/>
    <property type="match status" value="1"/>
</dbReference>
<dbReference type="Gene3D" id="3.40.190.10">
    <property type="entry name" value="Periplasmic binding protein-like II"/>
    <property type="match status" value="2"/>
</dbReference>
<keyword evidence="4" id="KW-0732">Signal</keyword>
<evidence type="ECO:0000313" key="6">
    <source>
        <dbReference type="EMBL" id="MFD2094386.1"/>
    </source>
</evidence>
<reference evidence="7" key="1">
    <citation type="journal article" date="2019" name="Int. J. Syst. Evol. Microbiol.">
        <title>The Global Catalogue of Microorganisms (GCM) 10K type strain sequencing project: providing services to taxonomists for standard genome sequencing and annotation.</title>
        <authorList>
            <consortium name="The Broad Institute Genomics Platform"/>
            <consortium name="The Broad Institute Genome Sequencing Center for Infectious Disease"/>
            <person name="Wu L."/>
            <person name="Ma J."/>
        </authorList>
    </citation>
    <scope>NUCLEOTIDE SEQUENCE [LARGE SCALE GENOMIC DNA]</scope>
    <source>
        <strain evidence="7">CGMCC 1.10992</strain>
    </source>
</reference>
<proteinExistence type="inferred from homology"/>
<dbReference type="CDD" id="cd01009">
    <property type="entry name" value="PBP2_YfhD_N"/>
    <property type="match status" value="1"/>
</dbReference>
<dbReference type="PROSITE" id="PS51257">
    <property type="entry name" value="PROKAR_LIPOPROTEIN"/>
    <property type="match status" value="1"/>
</dbReference>
<dbReference type="PANTHER" id="PTHR37423">
    <property type="entry name" value="SOLUBLE LYTIC MUREIN TRANSGLYCOSYLASE-RELATED"/>
    <property type="match status" value="1"/>
</dbReference>
<organism evidence="6 7">
    <name type="scientific">Corallincola platygyrae</name>
    <dbReference type="NCBI Taxonomy" id="1193278"/>
    <lineage>
        <taxon>Bacteria</taxon>
        <taxon>Pseudomonadati</taxon>
        <taxon>Pseudomonadota</taxon>
        <taxon>Gammaproteobacteria</taxon>
        <taxon>Alteromonadales</taxon>
        <taxon>Psychromonadaceae</taxon>
        <taxon>Corallincola</taxon>
    </lineage>
</organism>
<comment type="similarity">
    <text evidence="2">Belongs to the transglycosylase Slt family.</text>
</comment>
<keyword evidence="3" id="KW-0998">Cell outer membrane</keyword>
<dbReference type="InterPro" id="IPR008258">
    <property type="entry name" value="Transglycosylase_SLT_dom_1"/>
</dbReference>
<dbReference type="Pfam" id="PF01464">
    <property type="entry name" value="SLT"/>
    <property type="match status" value="1"/>
</dbReference>
<name>A0ABW4XFY7_9GAMM</name>
<keyword evidence="7" id="KW-1185">Reference proteome</keyword>
<feature type="signal peptide" evidence="4">
    <location>
        <begin position="1"/>
        <end position="22"/>
    </location>
</feature>
<dbReference type="InterPro" id="IPR001638">
    <property type="entry name" value="Solute-binding_3/MltF_N"/>
</dbReference>
<evidence type="ECO:0000259" key="5">
    <source>
        <dbReference type="SMART" id="SM00062"/>
    </source>
</evidence>
<dbReference type="PANTHER" id="PTHR37423:SF2">
    <property type="entry name" value="MEMBRANE-BOUND LYTIC MUREIN TRANSGLYCOSYLASE C"/>
    <property type="match status" value="1"/>
</dbReference>
<dbReference type="InterPro" id="IPR023346">
    <property type="entry name" value="Lysozyme-like_dom_sf"/>
</dbReference>
<dbReference type="SUPFAM" id="SSF53850">
    <property type="entry name" value="Periplasmic binding protein-like II"/>
    <property type="match status" value="1"/>
</dbReference>
<feature type="chain" id="PRO_5045104365" evidence="4">
    <location>
        <begin position="23"/>
        <end position="517"/>
    </location>
</feature>
<gene>
    <name evidence="6" type="ORF">ACFSJ3_00175</name>
</gene>
<dbReference type="Proteomes" id="UP001597380">
    <property type="component" value="Unassembled WGS sequence"/>
</dbReference>
<comment type="caution">
    <text evidence="6">The sequence shown here is derived from an EMBL/GenBank/DDBJ whole genome shotgun (WGS) entry which is preliminary data.</text>
</comment>
<sequence>MWLSYRRKLVMVSAFVVTVVMALVACDRSPDDASPSTDLAVEDEELLPLSEVRPIDVQELADTAFKELWPQLSDARMGDLDDMLKRGEIRVLTTFSLGQYYIDKGTQRGLAYESIREMEGFFKEWFGAKSTRLLKFTIIPVRRDQLIPFLVEGYGDIAFANLTITDQRKEVVDFSRPFSSEVQEQIVTHDSTPITSLDDLAGREIHVRFSSSYYESLVKLNREFEQRHLPLIRIIPVDPRLEDEDVLEMVNDGIIPATVTDEHKLRLWSQVFTDMTVHTDVPVRVGGQIAVAFRQDSPKLKKVLDNFAYKHRVGTLITNTLIKRYFGSTWWVKAAEQRDPFRGIHQLTSYFKEYGEQYDIDWLLLAAFAYQESHFNPKAKSHVGALGIMQIMPKTARSVGFDDISDTKTNIHAGTKYLAKLRDHYFSDENIEPFERLLFTMAGYNAGPTRVNRLRKEAEQRGLDPNRWFNNVELVVAAKVGREPVRYVGNIYRYYVAYKRSVRDLKARMEAREEAMD</sequence>
<dbReference type="Pfam" id="PF00497">
    <property type="entry name" value="SBP_bac_3"/>
    <property type="match status" value="1"/>
</dbReference>
<keyword evidence="3" id="KW-0472">Membrane</keyword>
<dbReference type="CDD" id="cd13403">
    <property type="entry name" value="MLTF-like"/>
    <property type="match status" value="1"/>
</dbReference>
<dbReference type="Gene3D" id="1.10.530.10">
    <property type="match status" value="1"/>
</dbReference>
<feature type="domain" description="Solute-binding protein family 3/N-terminal" evidence="5">
    <location>
        <begin position="88"/>
        <end position="329"/>
    </location>
</feature>
<dbReference type="SMART" id="SM00062">
    <property type="entry name" value="PBPb"/>
    <property type="match status" value="1"/>
</dbReference>
<evidence type="ECO:0000256" key="4">
    <source>
        <dbReference type="SAM" id="SignalP"/>
    </source>
</evidence>
<evidence type="ECO:0000256" key="3">
    <source>
        <dbReference type="ARBA" id="ARBA00023237"/>
    </source>
</evidence>
<evidence type="ECO:0000256" key="2">
    <source>
        <dbReference type="ARBA" id="ARBA00007734"/>
    </source>
</evidence>
<comment type="subcellular location">
    <subcellularLocation>
        <location evidence="1">Cell outer membrane</location>
        <topology evidence="1">Peripheral membrane protein</topology>
    </subcellularLocation>
</comment>
<accession>A0ABW4XFY7</accession>
<dbReference type="EMBL" id="JBHUHT010000003">
    <property type="protein sequence ID" value="MFD2094386.1"/>
    <property type="molecule type" value="Genomic_DNA"/>
</dbReference>
<dbReference type="RefSeq" id="WP_345337783.1">
    <property type="nucleotide sequence ID" value="NZ_BAABLI010000003.1"/>
</dbReference>